<evidence type="ECO:0000256" key="1">
    <source>
        <dbReference type="ARBA" id="ARBA00007118"/>
    </source>
</evidence>
<comment type="similarity">
    <text evidence="1">Belongs to the nitroreductase family.</text>
</comment>
<sequence length="209" mass="23187">MLPAKPAETTFPVHELIRRRWSPRAFADRPVEPEKVGSLFEAARWAASSNNEQPWRFILATREHPDDLARLLGCLKESNQAWARRAPVLMLSVARLTFSDDGEPNRHALYDVGQAVAGMAIQATALGLVIHQMAGFFPDKARTEFGIPDGFEPVTAIAIGYQGDPATLPDRQRLRELAPREREPLSRLVFAGRWGEPAAVASEAVPMVR</sequence>
<reference evidence="4" key="1">
    <citation type="submission" date="2022-10" db="EMBL/GenBank/DDBJ databases">
        <authorList>
            <person name="Koch H."/>
        </authorList>
    </citation>
    <scope>NUCLEOTIDE SEQUENCE</scope>
    <source>
        <strain evidence="4">DNF</strain>
    </source>
</reference>
<dbReference type="AlphaFoldDB" id="A0AA86MX83"/>
<dbReference type="RefSeq" id="WP_289267549.1">
    <property type="nucleotide sequence ID" value="NZ_OX365700.1"/>
</dbReference>
<evidence type="ECO:0000313" key="5">
    <source>
        <dbReference type="Proteomes" id="UP001179121"/>
    </source>
</evidence>
<accession>A0AA86MX83</accession>
<dbReference type="Proteomes" id="UP001179121">
    <property type="component" value="Chromosome"/>
</dbReference>
<dbReference type="PANTHER" id="PTHR43673">
    <property type="entry name" value="NAD(P)H NITROREDUCTASE YDGI-RELATED"/>
    <property type="match status" value="1"/>
</dbReference>
<dbReference type="CDD" id="cd02138">
    <property type="entry name" value="TdsD-like"/>
    <property type="match status" value="1"/>
</dbReference>
<name>A0AA86MX83_9BACT</name>
<organism evidence="4 5">
    <name type="scientific">Nitrospira tepida</name>
    <dbReference type="NCBI Taxonomy" id="2973512"/>
    <lineage>
        <taxon>Bacteria</taxon>
        <taxon>Pseudomonadati</taxon>
        <taxon>Nitrospirota</taxon>
        <taxon>Nitrospiria</taxon>
        <taxon>Nitrospirales</taxon>
        <taxon>Nitrospiraceae</taxon>
        <taxon>Nitrospira</taxon>
    </lineage>
</organism>
<dbReference type="KEGG" id="nti:DNFV4_00993"/>
<gene>
    <name evidence="4" type="ORF">DNFV4_00993</name>
</gene>
<dbReference type="GO" id="GO:0016491">
    <property type="term" value="F:oxidoreductase activity"/>
    <property type="evidence" value="ECO:0007669"/>
    <property type="project" value="UniProtKB-KW"/>
</dbReference>
<dbReference type="InterPro" id="IPR000415">
    <property type="entry name" value="Nitroreductase-like"/>
</dbReference>
<dbReference type="InterPro" id="IPR029479">
    <property type="entry name" value="Nitroreductase"/>
</dbReference>
<dbReference type="Gene3D" id="3.40.109.10">
    <property type="entry name" value="NADH Oxidase"/>
    <property type="match status" value="1"/>
</dbReference>
<evidence type="ECO:0000313" key="4">
    <source>
        <dbReference type="EMBL" id="CAI4030565.1"/>
    </source>
</evidence>
<dbReference type="SUPFAM" id="SSF55469">
    <property type="entry name" value="FMN-dependent nitroreductase-like"/>
    <property type="match status" value="1"/>
</dbReference>
<keyword evidence="5" id="KW-1185">Reference proteome</keyword>
<dbReference type="EMBL" id="OX365700">
    <property type="protein sequence ID" value="CAI4030565.1"/>
    <property type="molecule type" value="Genomic_DNA"/>
</dbReference>
<proteinExistence type="inferred from homology"/>
<dbReference type="PANTHER" id="PTHR43673:SF10">
    <property type="entry name" value="NADH DEHYDROGENASE_NAD(P)H NITROREDUCTASE XCC3605-RELATED"/>
    <property type="match status" value="1"/>
</dbReference>
<feature type="domain" description="Nitroreductase" evidence="3">
    <location>
        <begin position="17"/>
        <end position="161"/>
    </location>
</feature>
<keyword evidence="2" id="KW-0560">Oxidoreductase</keyword>
<dbReference type="Pfam" id="PF00881">
    <property type="entry name" value="Nitroreductase"/>
    <property type="match status" value="1"/>
</dbReference>
<evidence type="ECO:0000259" key="3">
    <source>
        <dbReference type="Pfam" id="PF00881"/>
    </source>
</evidence>
<evidence type="ECO:0000256" key="2">
    <source>
        <dbReference type="ARBA" id="ARBA00023002"/>
    </source>
</evidence>
<protein>
    <submittedName>
        <fullName evidence="4">Nitroreductase</fullName>
    </submittedName>
</protein>